<feature type="transmembrane region" description="Helical" evidence="1">
    <location>
        <begin position="79"/>
        <end position="103"/>
    </location>
</feature>
<evidence type="ECO:0000256" key="1">
    <source>
        <dbReference type="SAM" id="Phobius"/>
    </source>
</evidence>
<dbReference type="Proteomes" id="UP000002973">
    <property type="component" value="Unassembled WGS sequence"/>
</dbReference>
<feature type="transmembrane region" description="Helical" evidence="1">
    <location>
        <begin position="12"/>
        <end position="35"/>
    </location>
</feature>
<keyword evidence="1" id="KW-0472">Membrane</keyword>
<dbReference type="eggNOG" id="ENOG5033ZYQ">
    <property type="taxonomic scope" value="Bacteria"/>
</dbReference>
<comment type="caution">
    <text evidence="2">The sequence shown here is derived from an EMBL/GenBank/DDBJ whole genome shotgun (WGS) entry which is preliminary data.</text>
</comment>
<organism evidence="2 3">
    <name type="scientific">Streptococcus anginosus F0211</name>
    <dbReference type="NCBI Taxonomy" id="706437"/>
    <lineage>
        <taxon>Bacteria</taxon>
        <taxon>Bacillati</taxon>
        <taxon>Bacillota</taxon>
        <taxon>Bacilli</taxon>
        <taxon>Lactobacillales</taxon>
        <taxon>Streptococcaceae</taxon>
        <taxon>Streptococcus</taxon>
        <taxon>Streptococcus anginosus group</taxon>
    </lineage>
</organism>
<keyword evidence="1" id="KW-1133">Transmembrane helix</keyword>
<evidence type="ECO:0000313" key="3">
    <source>
        <dbReference type="Proteomes" id="UP000002973"/>
    </source>
</evidence>
<protein>
    <submittedName>
        <fullName evidence="2">Gram-positive signal peptide protein, YSIRK family</fullName>
    </submittedName>
</protein>
<gene>
    <name evidence="2" type="ORF">HMPREF0813_00331</name>
</gene>
<keyword evidence="1" id="KW-0812">Transmembrane</keyword>
<sequence>MEHFMKKTKYRKYLIIATVVVALIFIAEGCLYYSAVDNVFFRFSLNFQNVIKAYKLDSDISQADAIKFLDENQHLHVAIITYIYCLAVIAAPFCTIGALIIFARTPYSYFMYLLKRKKPISFLILGKGENRDKFVKSLSKECKITLIEEEILQGDTKNSLREMGVSIIQKYQDEGYEKLLRKIHLEKFDYILLCDQNVHTNCAFLKNIKEIQKNTSHSKNSSSHQTIYFTCNDPAFEKVIFQNNSQDNLDFKNVQLLNIQRKAVENMFEKYPIFQQSNGDYQTSDDVHIGIIGFGEIGQHTLTEALSLSVLSADSTIIFDVFDKNMKSKIGIFLNNFHPDIINEVSYKDLKIIKGEKIKQYTLSLSSKDDPTESSRTFEVDGKMKIRFWDIDVESVQFRKILSDCHLEDIFTYFVISTGNNHNKVGLLESIRKINTNSQSQEFKGQIIVFGQPLYLQDDVLFIEPEEDIFSYEAIRNEDILNQAKLFNYNYTCVQNTGNHLDSSLENSNNINVEWDKLELFHKESSIRQSMHQSTKRNYILAKKEFSDINNISVKEKLEKIEHRRWSLFMISSGYKWDAIKDRSKQTHDCITNWEHLKKEQDVKILEYDFTPYIIILKESNNS</sequence>
<reference evidence="2 3" key="1">
    <citation type="submission" date="2010-11" db="EMBL/GenBank/DDBJ databases">
        <authorList>
            <person name="Weinstock G."/>
            <person name="Sodergren E."/>
            <person name="Clifton S."/>
            <person name="Fulton L."/>
            <person name="Fulton B."/>
            <person name="Courtney L."/>
            <person name="Fronick C."/>
            <person name="Harrison M."/>
            <person name="Strong C."/>
            <person name="Farmer C."/>
            <person name="Delahaunty K."/>
            <person name="Markovic C."/>
            <person name="Hall O."/>
            <person name="Minx P."/>
            <person name="Tomlinson C."/>
            <person name="Mitreva M."/>
            <person name="Hou S."/>
            <person name="Chen J."/>
            <person name="Wollam A."/>
            <person name="Pepin K.H."/>
            <person name="Johnson M."/>
            <person name="Bhonagiri V."/>
            <person name="Zhang X."/>
            <person name="Suruliraj S."/>
            <person name="Warren W."/>
            <person name="Chinwalla A."/>
            <person name="Mardis E.R."/>
            <person name="Wilson R.K."/>
        </authorList>
    </citation>
    <scope>NUCLEOTIDE SEQUENCE [LARGE SCALE GENOMIC DNA]</scope>
    <source>
        <strain evidence="2 3">F0211</strain>
    </source>
</reference>
<dbReference type="EMBL" id="AECT01000004">
    <property type="protein sequence ID" value="EFU23089.1"/>
    <property type="molecule type" value="Genomic_DNA"/>
</dbReference>
<dbReference type="AlphaFoldDB" id="E6IZ50"/>
<name>E6IZ50_STRAP</name>
<accession>E6IZ50</accession>
<evidence type="ECO:0000313" key="2">
    <source>
        <dbReference type="EMBL" id="EFU23089.1"/>
    </source>
</evidence>
<dbReference type="Gene3D" id="6.20.350.10">
    <property type="match status" value="1"/>
</dbReference>
<proteinExistence type="predicted"/>